<dbReference type="InterPro" id="IPR016444">
    <property type="entry name" value="Synaptobrevin/VAMP"/>
</dbReference>
<dbReference type="InterPro" id="IPR042855">
    <property type="entry name" value="V_SNARE_CC"/>
</dbReference>
<dbReference type="EMBL" id="BT076553">
    <property type="protein sequence ID" value="ACO10977.1"/>
    <property type="molecule type" value="mRNA"/>
</dbReference>
<dbReference type="Pfam" id="PF00957">
    <property type="entry name" value="Synaptobrevin"/>
    <property type="match status" value="1"/>
</dbReference>
<name>C1BPM4_CALRO</name>
<dbReference type="PANTHER" id="PTHR45701">
    <property type="entry name" value="SYNAPTOBREVIN FAMILY MEMBER"/>
    <property type="match status" value="1"/>
</dbReference>
<proteinExistence type="evidence at transcript level"/>
<dbReference type="GO" id="GO:0016020">
    <property type="term" value="C:membrane"/>
    <property type="evidence" value="ECO:0007669"/>
    <property type="project" value="InterPro"/>
</dbReference>
<sequence>MEFKDDPRDNPSSFQSTKRQVDEVVNVMRDNINKVIERDQKLESLDTRAANLQENSNAFATTSIRLRRKYWWQNLKMKIIIGVIILLVAFFISLTLYLEYGGSDEPHVNATSIQPTVEE</sequence>
<evidence type="ECO:0000259" key="3">
    <source>
        <dbReference type="PROSITE" id="PS50892"/>
    </source>
</evidence>
<dbReference type="SUPFAM" id="SSF58038">
    <property type="entry name" value="SNARE fusion complex"/>
    <property type="match status" value="1"/>
</dbReference>
<dbReference type="PROSITE" id="PS50892">
    <property type="entry name" value="V_SNARE"/>
    <property type="match status" value="1"/>
</dbReference>
<evidence type="ECO:0000256" key="2">
    <source>
        <dbReference type="SAM" id="Phobius"/>
    </source>
</evidence>
<dbReference type="CDD" id="cd15870">
    <property type="entry name" value="R-SNARE_VAMP2"/>
    <property type="match status" value="1"/>
</dbReference>
<organism evidence="4">
    <name type="scientific">Caligus rogercresseyi</name>
    <name type="common">Sea louse</name>
    <dbReference type="NCBI Taxonomy" id="217165"/>
    <lineage>
        <taxon>Eukaryota</taxon>
        <taxon>Metazoa</taxon>
        <taxon>Ecdysozoa</taxon>
        <taxon>Arthropoda</taxon>
        <taxon>Crustacea</taxon>
        <taxon>Multicrustacea</taxon>
        <taxon>Hexanauplia</taxon>
        <taxon>Copepoda</taxon>
        <taxon>Siphonostomatoida</taxon>
        <taxon>Caligidae</taxon>
        <taxon>Caligus</taxon>
    </lineage>
</organism>
<dbReference type="AlphaFoldDB" id="C1BPM4"/>
<dbReference type="InterPro" id="IPR001388">
    <property type="entry name" value="Synaptobrevin-like"/>
</dbReference>
<dbReference type="GO" id="GO:0016192">
    <property type="term" value="P:vesicle-mediated transport"/>
    <property type="evidence" value="ECO:0007669"/>
    <property type="project" value="InterPro"/>
</dbReference>
<keyword evidence="2" id="KW-0812">Transmembrane</keyword>
<keyword evidence="2" id="KW-0472">Membrane</keyword>
<evidence type="ECO:0000313" key="4">
    <source>
        <dbReference type="EMBL" id="ACO10977.1"/>
    </source>
</evidence>
<keyword evidence="2" id="KW-1133">Transmembrane helix</keyword>
<feature type="domain" description="V-SNARE coiled-coil homology" evidence="3">
    <location>
        <begin position="13"/>
        <end position="73"/>
    </location>
</feature>
<dbReference type="PRINTS" id="PR00219">
    <property type="entry name" value="SYNAPTOBREVN"/>
</dbReference>
<feature type="transmembrane region" description="Helical" evidence="2">
    <location>
        <begin position="75"/>
        <end position="98"/>
    </location>
</feature>
<reference evidence="4" key="1">
    <citation type="submission" date="2009-03" db="EMBL/GenBank/DDBJ databases">
        <title>Caligus rogercresseyi ESTs and full-length cDNAs.</title>
        <authorList>
            <person name="Yasuike M."/>
            <person name="von Schalburg K."/>
            <person name="Cooper G."/>
            <person name="Leong J."/>
            <person name="Jones S.R.M."/>
            <person name="Koop B.F."/>
        </authorList>
    </citation>
    <scope>NUCLEOTIDE SEQUENCE</scope>
    <source>
        <tissue evidence="4">Whole tissue</tissue>
    </source>
</reference>
<dbReference type="Gene3D" id="1.20.5.110">
    <property type="match status" value="1"/>
</dbReference>
<accession>C1BPM4</accession>
<evidence type="ECO:0000256" key="1">
    <source>
        <dbReference type="PROSITE-ProRule" id="PRU00290"/>
    </source>
</evidence>
<keyword evidence="1" id="KW-0175">Coiled coil</keyword>
<protein>
    <submittedName>
        <fullName evidence="4">Vesicle-associated membrane protein 2</fullName>
    </submittedName>
</protein>
<gene>
    <name evidence="4" type="primary">VAMP2</name>
</gene>